<reference evidence="2" key="2">
    <citation type="submission" date="2012-01" db="EMBL/GenBank/DDBJ databases">
        <title>Complete sequence of chromosome of Marinitoga piezophila KA3.</title>
        <authorList>
            <person name="Lucas S."/>
            <person name="Han J."/>
            <person name="Lapidus A."/>
            <person name="Cheng J.-F."/>
            <person name="Goodwin L."/>
            <person name="Pitluck S."/>
            <person name="Peters L."/>
            <person name="Mikhailova N."/>
            <person name="Teshima H."/>
            <person name="Detter J.C."/>
            <person name="Han C."/>
            <person name="Tapia R."/>
            <person name="Land M."/>
            <person name="Hauser L."/>
            <person name="Kyrpides N."/>
            <person name="Ivanova N."/>
            <person name="Pagani I."/>
            <person name="Jebbar M."/>
            <person name="Vannier P."/>
            <person name="Oger P."/>
            <person name="Cario A."/>
            <person name="Bartlett D."/>
            <person name="Noll K.M."/>
            <person name="Woyke T."/>
        </authorList>
    </citation>
    <scope>NUCLEOTIDE SEQUENCE [LARGE SCALE GENOMIC DNA]</scope>
    <source>
        <strain evidence="2">DSM 14283 / JCM 11233 / KA3</strain>
    </source>
</reference>
<dbReference type="HOGENOM" id="CLU_076888_0_0_0"/>
<protein>
    <recommendedName>
        <fullName evidence="3">Galactose mutarotase-like enzyme</fullName>
    </recommendedName>
</protein>
<dbReference type="Gene3D" id="2.70.98.10">
    <property type="match status" value="1"/>
</dbReference>
<dbReference type="OrthoDB" id="113447at2"/>
<evidence type="ECO:0008006" key="3">
    <source>
        <dbReference type="Google" id="ProtNLM"/>
    </source>
</evidence>
<dbReference type="AlphaFoldDB" id="H2J756"/>
<dbReference type="eggNOG" id="COG2017">
    <property type="taxonomic scope" value="Bacteria"/>
</dbReference>
<proteinExistence type="predicted"/>
<dbReference type="SUPFAM" id="SSF74650">
    <property type="entry name" value="Galactose mutarotase-like"/>
    <property type="match status" value="1"/>
</dbReference>
<dbReference type="EMBL" id="CP003257">
    <property type="protein sequence ID" value="AEX86426.1"/>
    <property type="molecule type" value="Genomic_DNA"/>
</dbReference>
<dbReference type="GO" id="GO:0005975">
    <property type="term" value="P:carbohydrate metabolic process"/>
    <property type="evidence" value="ECO:0007669"/>
    <property type="project" value="InterPro"/>
</dbReference>
<reference evidence="1 2" key="1">
    <citation type="journal article" date="2012" name="J. Bacteriol.">
        <title>Complete Genome Sequence of the Thermophilic, Piezophilic, Heterotrophic Bacterium Marinitoga piezophila KA3.</title>
        <authorList>
            <person name="Lucas S."/>
            <person name="Han J."/>
            <person name="Lapidus A."/>
            <person name="Cheng J.F."/>
            <person name="Goodwin L.A."/>
            <person name="Pitluck S."/>
            <person name="Peters L."/>
            <person name="Mikhailova N."/>
            <person name="Teshima H."/>
            <person name="Detter J.C."/>
            <person name="Han C."/>
            <person name="Tapia R."/>
            <person name="Land M."/>
            <person name="Hauser L."/>
            <person name="Kyrpides N.C."/>
            <person name="Ivanova N."/>
            <person name="Pagani I."/>
            <person name="Vannier P."/>
            <person name="Oger P."/>
            <person name="Bartlett D.H."/>
            <person name="Noll K.M."/>
            <person name="Woyke T."/>
            <person name="Jebbar M."/>
        </authorList>
    </citation>
    <scope>NUCLEOTIDE SEQUENCE [LARGE SCALE GENOMIC DNA]</scope>
    <source>
        <strain evidence="2">DSM 14283 / JCM 11233 / KA3</strain>
    </source>
</reference>
<dbReference type="GO" id="GO:0003824">
    <property type="term" value="F:catalytic activity"/>
    <property type="evidence" value="ECO:0007669"/>
    <property type="project" value="InterPro"/>
</dbReference>
<dbReference type="InterPro" id="IPR014718">
    <property type="entry name" value="GH-type_carb-bd"/>
</dbReference>
<sequence length="294" mass="34502">MLKYLNMEAIELENDFLKIHILPELGAKIASIFYKPQNFEVLFQPIKGFYEKTKYGDNYDKYDTSGIDEMFPNIDPGIYLNGKELPDHGELWSIPWKCKKENNKISCCVKSPEFNYIFCREIILFNNSIKLYYSVKNTGNDIFYGFWTFHGLLAIDEKSEIFLENVNQVLNVHNSKFLGKIGNICTYPEYNNYKLNKFLPPSSQNTEKFYIINKINKAEITLNNNKLKYTIEFPDIPYFGIWKNEGGFKNEYNCALEPSNGFYDSFEIAYKNKKILKILPNQVLKWDIVINLSE</sequence>
<organism evidence="1 2">
    <name type="scientific">Marinitoga piezophila (strain DSM 14283 / JCM 11233 / KA3)</name>
    <dbReference type="NCBI Taxonomy" id="443254"/>
    <lineage>
        <taxon>Bacteria</taxon>
        <taxon>Thermotogati</taxon>
        <taxon>Thermotogota</taxon>
        <taxon>Thermotogae</taxon>
        <taxon>Petrotogales</taxon>
        <taxon>Petrotogaceae</taxon>
        <taxon>Marinitoga</taxon>
    </lineage>
</organism>
<evidence type="ECO:0000313" key="1">
    <source>
        <dbReference type="EMBL" id="AEX86426.1"/>
    </source>
</evidence>
<dbReference type="InterPro" id="IPR011013">
    <property type="entry name" value="Gal_mutarotase_sf_dom"/>
</dbReference>
<dbReference type="RefSeq" id="WP_014297496.1">
    <property type="nucleotide sequence ID" value="NC_016751.1"/>
</dbReference>
<accession>H2J756</accession>
<dbReference type="STRING" id="443254.Marpi_2051"/>
<dbReference type="KEGG" id="mpz:Marpi_2051"/>
<gene>
    <name evidence="1" type="ordered locus">Marpi_2051</name>
</gene>
<dbReference type="Proteomes" id="UP000007161">
    <property type="component" value="Chromosome"/>
</dbReference>
<name>H2J756_MARPK</name>
<keyword evidence="2" id="KW-1185">Reference proteome</keyword>
<evidence type="ECO:0000313" key="2">
    <source>
        <dbReference type="Proteomes" id="UP000007161"/>
    </source>
</evidence>
<dbReference type="GO" id="GO:0030246">
    <property type="term" value="F:carbohydrate binding"/>
    <property type="evidence" value="ECO:0007669"/>
    <property type="project" value="InterPro"/>
</dbReference>